<comment type="caution">
    <text evidence="2">The sequence shown here is derived from an EMBL/GenBank/DDBJ whole genome shotgun (WGS) entry which is preliminary data.</text>
</comment>
<dbReference type="Gene3D" id="3.30.420.10">
    <property type="entry name" value="Ribonuclease H-like superfamily/Ribonuclease H"/>
    <property type="match status" value="1"/>
</dbReference>
<dbReference type="Pfam" id="PF13358">
    <property type="entry name" value="DDE_3"/>
    <property type="match status" value="1"/>
</dbReference>
<dbReference type="InterPro" id="IPR036397">
    <property type="entry name" value="RNaseH_sf"/>
</dbReference>
<evidence type="ECO:0000313" key="2">
    <source>
        <dbReference type="EMBL" id="NMQ21137.1"/>
    </source>
</evidence>
<evidence type="ECO:0000259" key="1">
    <source>
        <dbReference type="Pfam" id="PF13358"/>
    </source>
</evidence>
<dbReference type="EMBL" id="SPMZ01000077">
    <property type="protein sequence ID" value="NMQ21137.1"/>
    <property type="molecule type" value="Genomic_DNA"/>
</dbReference>
<proteinExistence type="predicted"/>
<keyword evidence="3" id="KW-1185">Reference proteome</keyword>
<protein>
    <recommendedName>
        <fullName evidence="1">Tc1-like transposase DDE domain-containing protein</fullName>
    </recommendedName>
</protein>
<evidence type="ECO:0000313" key="3">
    <source>
        <dbReference type="Proteomes" id="UP000760480"/>
    </source>
</evidence>
<dbReference type="Proteomes" id="UP000760480">
    <property type="component" value="Unassembled WGS sequence"/>
</dbReference>
<gene>
    <name evidence="2" type="ORF">E4P82_19220</name>
</gene>
<reference evidence="2 3" key="1">
    <citation type="submission" date="2019-03" db="EMBL/GenBank/DDBJ databases">
        <title>Metabolic reconstructions from genomes of highly enriched 'Candidatus Accumulibacter' and 'Candidatus Competibacter' bioreactor populations.</title>
        <authorList>
            <person name="Annavajhala M.K."/>
            <person name="Welles L."/>
            <person name="Abbas B."/>
            <person name="Sorokin D."/>
            <person name="Park H."/>
            <person name="Van Loosdrecht M."/>
            <person name="Chandran K."/>
        </authorList>
    </citation>
    <scope>NUCLEOTIDE SEQUENCE [LARGE SCALE GENOMIC DNA]</scope>
    <source>
        <strain evidence="2 3">SBR_G</strain>
    </source>
</reference>
<dbReference type="InterPro" id="IPR038717">
    <property type="entry name" value="Tc1-like_DDE_dom"/>
</dbReference>
<feature type="domain" description="Tc1-like transposase DDE" evidence="1">
    <location>
        <begin position="5"/>
        <end position="41"/>
    </location>
</feature>
<name>A0ABX1TR42_9GAMM</name>
<sequence length="41" mass="4886">MTALFHKAKQLEIPENVVLLFQPTYSPDVNPIERVWQYLKK</sequence>
<organism evidence="2 3">
    <name type="scientific">Candidatus Competibacter phosphatis</name>
    <dbReference type="NCBI Taxonomy" id="221280"/>
    <lineage>
        <taxon>Bacteria</taxon>
        <taxon>Pseudomonadati</taxon>
        <taxon>Pseudomonadota</taxon>
        <taxon>Gammaproteobacteria</taxon>
        <taxon>Candidatus Competibacteraceae</taxon>
        <taxon>Candidatus Competibacter</taxon>
    </lineage>
</organism>
<accession>A0ABX1TR42</accession>